<accession>A0A2J7ZXQ0</accession>
<feature type="compositionally biased region" description="Basic and acidic residues" evidence="1">
    <location>
        <begin position="30"/>
        <end position="49"/>
    </location>
</feature>
<organism evidence="2 3">
    <name type="scientific">Tetrabaena socialis</name>
    <dbReference type="NCBI Taxonomy" id="47790"/>
    <lineage>
        <taxon>Eukaryota</taxon>
        <taxon>Viridiplantae</taxon>
        <taxon>Chlorophyta</taxon>
        <taxon>core chlorophytes</taxon>
        <taxon>Chlorophyceae</taxon>
        <taxon>CS clade</taxon>
        <taxon>Chlamydomonadales</taxon>
        <taxon>Tetrabaenaceae</taxon>
        <taxon>Tetrabaena</taxon>
    </lineage>
</organism>
<name>A0A2J7ZXQ0_9CHLO</name>
<dbReference type="Proteomes" id="UP000236333">
    <property type="component" value="Unassembled WGS sequence"/>
</dbReference>
<dbReference type="InterPro" id="IPR003774">
    <property type="entry name" value="AlgH-like"/>
</dbReference>
<dbReference type="Pfam" id="PF02622">
    <property type="entry name" value="DUF179"/>
    <property type="match status" value="1"/>
</dbReference>
<dbReference type="OrthoDB" id="272750at2759"/>
<evidence type="ECO:0000256" key="1">
    <source>
        <dbReference type="SAM" id="MobiDB-lite"/>
    </source>
</evidence>
<dbReference type="EMBL" id="PGGS01000339">
    <property type="protein sequence ID" value="PNH05041.1"/>
    <property type="molecule type" value="Genomic_DNA"/>
</dbReference>
<comment type="caution">
    <text evidence="2">The sequence shown here is derived from an EMBL/GenBank/DDBJ whole genome shotgun (WGS) entry which is preliminary data.</text>
</comment>
<protein>
    <submittedName>
        <fullName evidence="2">Uncharacterized protein</fullName>
    </submittedName>
</protein>
<dbReference type="AlphaFoldDB" id="A0A2J7ZXQ0"/>
<sequence length="302" mass="32489">MPIADSGCCQGGRCVYACRGVRLQCSATSEPRDQPEGGDRGQRPQHPELDDSGPSSSDTGIPDTLPFMGSQADWREFRAKLVSQGKGQGQAGPSTSGEWAHAISKPEKGAVLLAHPLMFRQSQPYFHRAVILLLEHGDSGSYGLILNRPSKLRIGDVPLNRPQTQFADCRLYVGGDVGSGQVQVMHPHGELEGVEEVMKGVYLGGMDSARDAVEAGRAEAKDFRWFSAYAGWAAGQLAAECKRGVWFTAAASPKVVLQEVALEEGADYWHKLLELMGGDYQGLSQAVKKHDSHDADADPTAA</sequence>
<dbReference type="PANTHER" id="PTHR31984:SF17">
    <property type="entry name" value="TRANSCRIPTIONAL REGULATOR"/>
    <property type="match status" value="1"/>
</dbReference>
<feature type="region of interest" description="Disordered" evidence="1">
    <location>
        <begin position="27"/>
        <end position="67"/>
    </location>
</feature>
<gene>
    <name evidence="2" type="ORF">TSOC_008732</name>
</gene>
<proteinExistence type="predicted"/>
<evidence type="ECO:0000313" key="2">
    <source>
        <dbReference type="EMBL" id="PNH05041.1"/>
    </source>
</evidence>
<keyword evidence="3" id="KW-1185">Reference proteome</keyword>
<dbReference type="PANTHER" id="PTHR31984">
    <property type="entry name" value="TRANSPORTER, PUTATIVE (DUF179)-RELATED"/>
    <property type="match status" value="1"/>
</dbReference>
<reference evidence="2 3" key="1">
    <citation type="journal article" date="2017" name="Mol. Biol. Evol.">
        <title>The 4-celled Tetrabaena socialis nuclear genome reveals the essential components for genetic control of cell number at the origin of multicellularity in the volvocine lineage.</title>
        <authorList>
            <person name="Featherston J."/>
            <person name="Arakaki Y."/>
            <person name="Hanschen E.R."/>
            <person name="Ferris P.J."/>
            <person name="Michod R.E."/>
            <person name="Olson B.J.S.C."/>
            <person name="Nozaki H."/>
            <person name="Durand P.M."/>
        </authorList>
    </citation>
    <scope>NUCLEOTIDE SEQUENCE [LARGE SCALE GENOMIC DNA]</scope>
    <source>
        <strain evidence="2 3">NIES-571</strain>
    </source>
</reference>
<dbReference type="SUPFAM" id="SSF143456">
    <property type="entry name" value="VC0467-like"/>
    <property type="match status" value="1"/>
</dbReference>
<dbReference type="Gene3D" id="3.40.1740.10">
    <property type="entry name" value="VC0467-like"/>
    <property type="match status" value="1"/>
</dbReference>
<evidence type="ECO:0000313" key="3">
    <source>
        <dbReference type="Proteomes" id="UP000236333"/>
    </source>
</evidence>